<dbReference type="InterPro" id="IPR001343">
    <property type="entry name" value="Hemolysn_Ca-bd"/>
</dbReference>
<dbReference type="GO" id="GO:0005509">
    <property type="term" value="F:calcium ion binding"/>
    <property type="evidence" value="ECO:0007669"/>
    <property type="project" value="InterPro"/>
</dbReference>
<organism evidence="2 3">
    <name type="scientific">Vibrio parahaemolyticus</name>
    <dbReference type="NCBI Taxonomy" id="670"/>
    <lineage>
        <taxon>Bacteria</taxon>
        <taxon>Pseudomonadati</taxon>
        <taxon>Pseudomonadota</taxon>
        <taxon>Gammaproteobacteria</taxon>
        <taxon>Vibrionales</taxon>
        <taxon>Vibrionaceae</taxon>
        <taxon>Vibrio</taxon>
    </lineage>
</organism>
<reference evidence="2 3" key="1">
    <citation type="journal article" date="2017" name="Appl. Environ. Microbiol.">
        <title>Parallel evolution of two clades of a major Atlantic endemic Vibrio parahaemolyticus pathogen lineage by independent acquisition of related pathogenicity islands.</title>
        <authorList>
            <person name="Xu F."/>
            <person name="Gonzalez-Escalona N."/>
            <person name="Drees K.P."/>
            <person name="Sebra R.P."/>
            <person name="Cooper V.S."/>
            <person name="Jones S.H."/>
            <person name="Whistler C.A."/>
        </authorList>
    </citation>
    <scope>NUCLEOTIDE SEQUENCE [LARGE SCALE GENOMIC DNA]</scope>
    <source>
        <strain evidence="2 3">MAVP-3</strain>
    </source>
</reference>
<dbReference type="InterPro" id="IPR011049">
    <property type="entry name" value="Serralysin-like_metalloprot_C"/>
</dbReference>
<evidence type="ECO:0000313" key="2">
    <source>
        <dbReference type="EMBL" id="OXE33263.1"/>
    </source>
</evidence>
<dbReference type="Gene3D" id="2.150.10.10">
    <property type="entry name" value="Serralysin-like metalloprotease, C-terminal"/>
    <property type="match status" value="1"/>
</dbReference>
<dbReference type="InterPro" id="IPR018511">
    <property type="entry name" value="Hemolysin-typ_Ca-bd_CS"/>
</dbReference>
<feature type="non-terminal residue" evidence="2">
    <location>
        <position position="1"/>
    </location>
</feature>
<dbReference type="SUPFAM" id="SSF51120">
    <property type="entry name" value="beta-Roll"/>
    <property type="match status" value="1"/>
</dbReference>
<dbReference type="EMBL" id="NIXT01000359">
    <property type="protein sequence ID" value="OXE33263.1"/>
    <property type="molecule type" value="Genomic_DNA"/>
</dbReference>
<dbReference type="Pfam" id="PF00353">
    <property type="entry name" value="HemolysinCabind"/>
    <property type="match status" value="1"/>
</dbReference>
<comment type="caution">
    <text evidence="2">The sequence shown here is derived from an EMBL/GenBank/DDBJ whole genome shotgun (WGS) entry which is preliminary data.</text>
</comment>
<proteinExistence type="predicted"/>
<dbReference type="PROSITE" id="PS00330">
    <property type="entry name" value="HEMOLYSIN_CALCIUM"/>
    <property type="match status" value="2"/>
</dbReference>
<dbReference type="PRINTS" id="PR00313">
    <property type="entry name" value="CABNDNGRPT"/>
</dbReference>
<keyword evidence="1" id="KW-0106">Calcium</keyword>
<evidence type="ECO:0000256" key="1">
    <source>
        <dbReference type="ARBA" id="ARBA00022837"/>
    </source>
</evidence>
<sequence length="227" mass="24014">IELANGSFDEIRLSPDTDSSSDKASFTLVGTEITSFTQVSDSFEYKAIDSDGLESDSSATVAVDFENVTVDAVTALGYQTMALNSELNLIMGTDGDDILVGTDGNDMIIGGLGNDILTGGEGDDVFKWTEMQSATDTVTDFSDGDQLDFTDVFDDMTGTDISALLDDLGSGDYRGRVDDITVEVTESGGNSTLTINKDGQQLEVNFDGASAADIANSLISNLEQLRE</sequence>
<gene>
    <name evidence="2" type="ORF">CA163_08445</name>
</gene>
<accession>A0A227JDW3</accession>
<name>A0A227JDW3_VIBPH</name>
<dbReference type="Proteomes" id="UP000214596">
    <property type="component" value="Unassembled WGS sequence"/>
</dbReference>
<evidence type="ECO:0000313" key="3">
    <source>
        <dbReference type="Proteomes" id="UP000214596"/>
    </source>
</evidence>
<evidence type="ECO:0008006" key="4">
    <source>
        <dbReference type="Google" id="ProtNLM"/>
    </source>
</evidence>
<protein>
    <recommendedName>
        <fullName evidence="4">Calcium-binding protein</fullName>
    </recommendedName>
</protein>
<dbReference type="AlphaFoldDB" id="A0A227JDW3"/>